<evidence type="ECO:0000256" key="9">
    <source>
        <dbReference type="ARBA" id="ARBA00023295"/>
    </source>
</evidence>
<dbReference type="CDD" id="cd02877">
    <property type="entry name" value="GH18_hevamine_XipI_class_III"/>
    <property type="match status" value="1"/>
</dbReference>
<keyword evidence="6 12" id="KW-0378">Hydrolase</keyword>
<dbReference type="PROSITE" id="PS51910">
    <property type="entry name" value="GH18_2"/>
    <property type="match status" value="1"/>
</dbReference>
<proteinExistence type="inferred from homology"/>
<evidence type="ECO:0000313" key="16">
    <source>
        <dbReference type="Proteomes" id="UP000294003"/>
    </source>
</evidence>
<dbReference type="Gene3D" id="3.20.20.80">
    <property type="entry name" value="Glycosidases"/>
    <property type="match status" value="1"/>
</dbReference>
<evidence type="ECO:0000256" key="2">
    <source>
        <dbReference type="ARBA" id="ARBA00004613"/>
    </source>
</evidence>
<dbReference type="InterPro" id="IPR050542">
    <property type="entry name" value="Glycosyl_Hydrlase18_Chitinase"/>
</dbReference>
<evidence type="ECO:0000259" key="14">
    <source>
        <dbReference type="PROSITE" id="PS51910"/>
    </source>
</evidence>
<comment type="catalytic activity">
    <reaction evidence="1">
        <text>Random endo-hydrolysis of N-acetyl-beta-D-glucosaminide (1-&gt;4)-beta-linkages in chitin and chitodextrins.</text>
        <dbReference type="EC" id="3.2.1.14"/>
    </reaction>
</comment>
<feature type="domain" description="GH18" evidence="14">
    <location>
        <begin position="31"/>
        <end position="329"/>
    </location>
</feature>
<organism evidence="15 16">
    <name type="scientific">Monosporascus cannonballus</name>
    <dbReference type="NCBI Taxonomy" id="155416"/>
    <lineage>
        <taxon>Eukaryota</taxon>
        <taxon>Fungi</taxon>
        <taxon>Dikarya</taxon>
        <taxon>Ascomycota</taxon>
        <taxon>Pezizomycotina</taxon>
        <taxon>Sordariomycetes</taxon>
        <taxon>Xylariomycetidae</taxon>
        <taxon>Xylariales</taxon>
        <taxon>Xylariales incertae sedis</taxon>
        <taxon>Monosporascus</taxon>
    </lineage>
</organism>
<evidence type="ECO:0000256" key="5">
    <source>
        <dbReference type="ARBA" id="ARBA00022669"/>
    </source>
</evidence>
<keyword evidence="16" id="KW-1185">Reference proteome</keyword>
<evidence type="ECO:0000256" key="6">
    <source>
        <dbReference type="ARBA" id="ARBA00022801"/>
    </source>
</evidence>
<keyword evidence="4" id="KW-0964">Secreted</keyword>
<evidence type="ECO:0000256" key="3">
    <source>
        <dbReference type="ARBA" id="ARBA00012729"/>
    </source>
</evidence>
<evidence type="ECO:0000256" key="12">
    <source>
        <dbReference type="RuleBase" id="RU000489"/>
    </source>
</evidence>
<dbReference type="Proteomes" id="UP000294003">
    <property type="component" value="Unassembled WGS sequence"/>
</dbReference>
<name>A0ABY0H7F9_9PEZI</name>
<keyword evidence="10" id="KW-0624">Polysaccharide degradation</keyword>
<evidence type="ECO:0000256" key="1">
    <source>
        <dbReference type="ARBA" id="ARBA00000822"/>
    </source>
</evidence>
<evidence type="ECO:0000256" key="7">
    <source>
        <dbReference type="ARBA" id="ARBA00023024"/>
    </source>
</evidence>
<dbReference type="InterPro" id="IPR045321">
    <property type="entry name" value="Cts1-like"/>
</dbReference>
<dbReference type="Pfam" id="PF00704">
    <property type="entry name" value="Glyco_hydro_18"/>
    <property type="match status" value="1"/>
</dbReference>
<dbReference type="EMBL" id="QJNS01000123">
    <property type="protein sequence ID" value="RYO86036.1"/>
    <property type="molecule type" value="Genomic_DNA"/>
</dbReference>
<evidence type="ECO:0000256" key="4">
    <source>
        <dbReference type="ARBA" id="ARBA00022525"/>
    </source>
</evidence>
<feature type="signal peptide" evidence="13">
    <location>
        <begin position="1"/>
        <end position="23"/>
    </location>
</feature>
<keyword evidence="13" id="KW-0732">Signal</keyword>
<evidence type="ECO:0000256" key="11">
    <source>
        <dbReference type="ARBA" id="ARBA00025727"/>
    </source>
</evidence>
<keyword evidence="8" id="KW-0119">Carbohydrate metabolism</keyword>
<dbReference type="EC" id="3.2.1.14" evidence="3"/>
<comment type="subcellular location">
    <subcellularLocation>
        <location evidence="2">Secreted</location>
    </subcellularLocation>
</comment>
<feature type="chain" id="PRO_5046878378" description="chitinase" evidence="13">
    <location>
        <begin position="24"/>
        <end position="351"/>
    </location>
</feature>
<dbReference type="SUPFAM" id="SSF51445">
    <property type="entry name" value="(Trans)glycosidases"/>
    <property type="match status" value="1"/>
</dbReference>
<evidence type="ECO:0000256" key="8">
    <source>
        <dbReference type="ARBA" id="ARBA00023277"/>
    </source>
</evidence>
<comment type="similarity">
    <text evidence="11">Belongs to the glycosyl hydrolase 18 family. Chitinase class III subfamily.</text>
</comment>
<keyword evidence="7" id="KW-0146">Chitin degradation</keyword>
<keyword evidence="9 12" id="KW-0326">Glycosidase</keyword>
<sequence length="351" mass="37611">MSFLKMPLAFATAIFSFVPSILAGFDAGATNNVAVYWGQNSAGTAESQERLATYCADTSHNIIPIAFMNGIATPSTNFANAGDNCTAFAGTSLLDCPQIEEDIKTCQETHGKTILISLAGATYSEAGFPDEASARAGADTVWGLFGPDTSYENRPFGSAVVDGFDLDIESPVNTNLLPFAQRLKEHIDADTSRKYYLTAAPQCPYPDHAMTSLLDGPIPFDFLMIQFYNNYCSVASFVPGSVTQSSYNLATWDEWARTTSANPDVKILVGAPGNTGAAGSGYVPADQLAAVLEYSKQFSSFGGAMIWDMSQVWTNEGFLSTVYNALYSGSLNVVNARSHDPSPPAVEIRLY</sequence>
<evidence type="ECO:0000256" key="13">
    <source>
        <dbReference type="SAM" id="SignalP"/>
    </source>
</evidence>
<protein>
    <recommendedName>
        <fullName evidence="3">chitinase</fullName>
        <ecNumber evidence="3">3.2.1.14</ecNumber>
    </recommendedName>
</protein>
<evidence type="ECO:0000313" key="15">
    <source>
        <dbReference type="EMBL" id="RYO86036.1"/>
    </source>
</evidence>
<dbReference type="PANTHER" id="PTHR45708">
    <property type="entry name" value="ENDOCHITINASE"/>
    <property type="match status" value="1"/>
</dbReference>
<dbReference type="PROSITE" id="PS01095">
    <property type="entry name" value="GH18_1"/>
    <property type="match status" value="1"/>
</dbReference>
<reference evidence="15 16" key="1">
    <citation type="submission" date="2018-06" db="EMBL/GenBank/DDBJ databases">
        <title>Complete Genomes of Monosporascus.</title>
        <authorList>
            <person name="Robinson A.J."/>
            <person name="Natvig D.O."/>
        </authorList>
    </citation>
    <scope>NUCLEOTIDE SEQUENCE [LARGE SCALE GENOMIC DNA]</scope>
    <source>
        <strain evidence="15 16">CBS 609.92</strain>
    </source>
</reference>
<keyword evidence="5" id="KW-0147">Chitin-binding</keyword>
<dbReference type="InterPro" id="IPR017853">
    <property type="entry name" value="GH"/>
</dbReference>
<evidence type="ECO:0000256" key="10">
    <source>
        <dbReference type="ARBA" id="ARBA00023326"/>
    </source>
</evidence>
<dbReference type="InterPro" id="IPR001579">
    <property type="entry name" value="Glyco_hydro_18_chit_AS"/>
</dbReference>
<gene>
    <name evidence="15" type="ORF">DL762_004914</name>
</gene>
<dbReference type="PANTHER" id="PTHR45708:SF49">
    <property type="entry name" value="ENDOCHITINASE"/>
    <property type="match status" value="1"/>
</dbReference>
<comment type="caution">
    <text evidence="15">The sequence shown here is derived from an EMBL/GenBank/DDBJ whole genome shotgun (WGS) entry which is preliminary data.</text>
</comment>
<accession>A0ABY0H7F9</accession>
<dbReference type="InterPro" id="IPR001223">
    <property type="entry name" value="Glyco_hydro18_cat"/>
</dbReference>